<organism evidence="1 2">
    <name type="scientific">Guagua virus</name>
    <dbReference type="NCBI Taxonomy" id="2689370"/>
    <lineage>
        <taxon>Viruses</taxon>
        <taxon>Riboviria</taxon>
        <taxon>Orthornavirae</taxon>
        <taxon>Negarnaviricota</taxon>
        <taxon>Polyploviricotina</taxon>
        <taxon>Bunyaviricetes</taxon>
        <taxon>Elliovirales</taxon>
        <taxon>Phasmaviridae</taxon>
        <taxon>Feravirus</taxon>
        <taxon>Feravirus guaguaense</taxon>
    </lineage>
</organism>
<reference evidence="1 2" key="1">
    <citation type="submission" date="2019-10" db="EMBL/GenBank/DDBJ databases">
        <authorList>
            <person name="Nitsche A."/>
            <person name="Hankeln T."/>
            <person name="Acosta O."/>
            <person name="Velez I.D."/>
            <person name="Schiemann D.J."/>
        </authorList>
    </citation>
    <scope>NUCLEOTIDE SEQUENCE [LARGE SCALE GENOMIC DNA]</scope>
    <source>
        <strain evidence="1 2">GV/Mati1754-5</strain>
    </source>
</reference>
<dbReference type="RefSeq" id="YP_010840746.1">
    <property type="nucleotide sequence ID" value="NC_078988.1"/>
</dbReference>
<sequence>MIFTIRVIQINHNKIHIQVRKVSAYQTLNFKNCDFYQFSEFVTCITLNKKSFVFLIRSKFGFEGCYQNIGLKELPEFLKDIEVFNLSLLDYNYITYKTNYAVSDS</sequence>
<proteinExistence type="predicted"/>
<dbReference type="GeneID" id="80554345"/>
<protein>
    <submittedName>
        <fullName evidence="1">Uncharacterized protein</fullName>
    </submittedName>
</protein>
<keyword evidence="2" id="KW-1185">Reference proteome</keyword>
<name>A0A6B9KLN9_9VIRU</name>
<dbReference type="Proteomes" id="UP001156925">
    <property type="component" value="Genome"/>
</dbReference>
<evidence type="ECO:0000313" key="2">
    <source>
        <dbReference type="Proteomes" id="UP001156925"/>
    </source>
</evidence>
<evidence type="ECO:0000313" key="1">
    <source>
        <dbReference type="EMBL" id="QHA33856.1"/>
    </source>
</evidence>
<accession>A0A6B9KLN9</accession>
<dbReference type="KEGG" id="vg:80554345"/>
<dbReference type="EMBL" id="MN661016">
    <property type="protein sequence ID" value="QHA33856.1"/>
    <property type="molecule type" value="Genomic_RNA"/>
</dbReference>